<dbReference type="Proteomes" id="UP000266673">
    <property type="component" value="Unassembled WGS sequence"/>
</dbReference>
<proteinExistence type="predicted"/>
<comment type="caution">
    <text evidence="1">The sequence shown here is derived from an EMBL/GenBank/DDBJ whole genome shotgun (WGS) entry which is preliminary data.</text>
</comment>
<dbReference type="AlphaFoldDB" id="A0A397VD73"/>
<dbReference type="EMBL" id="QKWP01000419">
    <property type="protein sequence ID" value="RIB20390.1"/>
    <property type="molecule type" value="Genomic_DNA"/>
</dbReference>
<protein>
    <submittedName>
        <fullName evidence="1">Uncharacterized protein</fullName>
    </submittedName>
</protein>
<dbReference type="OrthoDB" id="2434273at2759"/>
<sequence length="159" mass="18347">MPKLCLLSTTHGNMHLTIFTCEDDDFEWEGHRLTVGDKGDFVLCHKICENAGRHRHIDYCKTPETCESGGAKTQINPNLSTKKDYVSHRIFWERTGFEDPYSANDREEFKNCDHRCIDDKHKEKSYCTQKIFHPILDLKSKTTPDGTGYIFVDGHHVGL</sequence>
<reference evidence="1 2" key="1">
    <citation type="submission" date="2018-06" db="EMBL/GenBank/DDBJ databases">
        <title>Comparative genomics reveals the genomic features of Rhizophagus irregularis, R. cerebriforme, R. diaphanum and Gigaspora rosea, and their symbiotic lifestyle signature.</title>
        <authorList>
            <person name="Morin E."/>
            <person name="San Clemente H."/>
            <person name="Chen E.C.H."/>
            <person name="De La Providencia I."/>
            <person name="Hainaut M."/>
            <person name="Kuo A."/>
            <person name="Kohler A."/>
            <person name="Murat C."/>
            <person name="Tang N."/>
            <person name="Roy S."/>
            <person name="Loubradou J."/>
            <person name="Henrissat B."/>
            <person name="Grigoriev I.V."/>
            <person name="Corradi N."/>
            <person name="Roux C."/>
            <person name="Martin F.M."/>
        </authorList>
    </citation>
    <scope>NUCLEOTIDE SEQUENCE [LARGE SCALE GENOMIC DNA]</scope>
    <source>
        <strain evidence="1 2">DAOM 194757</strain>
    </source>
</reference>
<organism evidence="1 2">
    <name type="scientific">Gigaspora rosea</name>
    <dbReference type="NCBI Taxonomy" id="44941"/>
    <lineage>
        <taxon>Eukaryota</taxon>
        <taxon>Fungi</taxon>
        <taxon>Fungi incertae sedis</taxon>
        <taxon>Mucoromycota</taxon>
        <taxon>Glomeromycotina</taxon>
        <taxon>Glomeromycetes</taxon>
        <taxon>Diversisporales</taxon>
        <taxon>Gigasporaceae</taxon>
        <taxon>Gigaspora</taxon>
    </lineage>
</organism>
<accession>A0A397VD73</accession>
<evidence type="ECO:0000313" key="2">
    <source>
        <dbReference type="Proteomes" id="UP000266673"/>
    </source>
</evidence>
<evidence type="ECO:0000313" key="1">
    <source>
        <dbReference type="EMBL" id="RIB20390.1"/>
    </source>
</evidence>
<keyword evidence="2" id="KW-1185">Reference proteome</keyword>
<gene>
    <name evidence="1" type="ORF">C2G38_2035275</name>
</gene>
<dbReference type="STRING" id="44941.A0A397VD73"/>
<name>A0A397VD73_9GLOM</name>